<evidence type="ECO:0000313" key="2">
    <source>
        <dbReference type="Proteomes" id="UP000029224"/>
    </source>
</evidence>
<dbReference type="EMBL" id="BBMT01000001">
    <property type="protein sequence ID" value="GAL32156.1"/>
    <property type="molecule type" value="Genomic_DNA"/>
</dbReference>
<name>A0A090SWU4_9VIBR</name>
<sequence length="58" mass="6422">MAIVRSHVFPSRASHKAVLKCQIANTAFCEQVAQVQSPQSIVKLIAEKMQRGRIVQGM</sequence>
<dbReference type="AlphaFoldDB" id="A0A090SWU4"/>
<proteinExistence type="predicted"/>
<gene>
    <name evidence="1" type="ORF">JCM19240_5587</name>
</gene>
<dbReference type="Proteomes" id="UP000029224">
    <property type="component" value="Unassembled WGS sequence"/>
</dbReference>
<evidence type="ECO:0000313" key="1">
    <source>
        <dbReference type="EMBL" id="GAL32156.1"/>
    </source>
</evidence>
<protein>
    <submittedName>
        <fullName evidence="1">Uncharacterized protein</fullName>
    </submittedName>
</protein>
<keyword evidence="2" id="KW-1185">Reference proteome</keyword>
<reference evidence="1 2" key="2">
    <citation type="submission" date="2014-09" db="EMBL/GenBank/DDBJ databases">
        <authorList>
            <consortium name="NBRP consortium"/>
            <person name="Sawabe T."/>
            <person name="Meirelles P."/>
            <person name="Nakanishi M."/>
            <person name="Sayaka M."/>
            <person name="Hattori M."/>
            <person name="Ohkuma M."/>
        </authorList>
    </citation>
    <scope>NUCLEOTIDE SEQUENCE [LARGE SCALE GENOMIC DNA]</scope>
    <source>
        <strain evidence="1 2">JCM 19240</strain>
    </source>
</reference>
<accession>A0A090SWU4</accession>
<organism evidence="1 2">
    <name type="scientific">Vibrio maritimus</name>
    <dbReference type="NCBI Taxonomy" id="990268"/>
    <lineage>
        <taxon>Bacteria</taxon>
        <taxon>Pseudomonadati</taxon>
        <taxon>Pseudomonadota</taxon>
        <taxon>Gammaproteobacteria</taxon>
        <taxon>Vibrionales</taxon>
        <taxon>Vibrionaceae</taxon>
        <taxon>Vibrio</taxon>
    </lineage>
</organism>
<comment type="caution">
    <text evidence="1">The sequence shown here is derived from an EMBL/GenBank/DDBJ whole genome shotgun (WGS) entry which is preliminary data.</text>
</comment>
<reference evidence="1 2" key="1">
    <citation type="submission" date="2014-09" db="EMBL/GenBank/DDBJ databases">
        <title>Vibrio maritimus JCM 19240. (C210) whole genome shotgun sequence.</title>
        <authorList>
            <person name="Sawabe T."/>
            <person name="Meirelles P."/>
            <person name="Nakanishi M."/>
            <person name="Sayaka M."/>
            <person name="Hattori M."/>
            <person name="Ohkuma M."/>
        </authorList>
    </citation>
    <scope>NUCLEOTIDE SEQUENCE [LARGE SCALE GENOMIC DNA]</scope>
    <source>
        <strain evidence="1 2">JCM 19240</strain>
    </source>
</reference>